<protein>
    <submittedName>
        <fullName evidence="1">Uncharacterized protein</fullName>
    </submittedName>
</protein>
<dbReference type="PROSITE" id="PS51257">
    <property type="entry name" value="PROKAR_LIPOPROTEIN"/>
    <property type="match status" value="1"/>
</dbReference>
<name>A0A0F8YQ91_9ZZZZ</name>
<comment type="caution">
    <text evidence="1">The sequence shown here is derived from an EMBL/GenBank/DDBJ whole genome shotgun (WGS) entry which is preliminary data.</text>
</comment>
<proteinExistence type="predicted"/>
<organism evidence="1">
    <name type="scientific">marine sediment metagenome</name>
    <dbReference type="NCBI Taxonomy" id="412755"/>
    <lineage>
        <taxon>unclassified sequences</taxon>
        <taxon>metagenomes</taxon>
        <taxon>ecological metagenomes</taxon>
    </lineage>
</organism>
<accession>A0A0F8YQ91</accession>
<evidence type="ECO:0000313" key="1">
    <source>
        <dbReference type="EMBL" id="KKK75905.1"/>
    </source>
</evidence>
<dbReference type="AlphaFoldDB" id="A0A0F8YQ91"/>
<sequence length="106" mass="11576">MTVVKKTLLVVLWLGMMGGAGGCAVFAWLAATLSPPDPVPAKYVFPRQETVLVLVDDPVDIVGALPVKYELTRQINEELKKNQITEHQISYKRLMGIAAATPAELE</sequence>
<reference evidence="1" key="1">
    <citation type="journal article" date="2015" name="Nature">
        <title>Complex archaea that bridge the gap between prokaryotes and eukaryotes.</title>
        <authorList>
            <person name="Spang A."/>
            <person name="Saw J.H."/>
            <person name="Jorgensen S.L."/>
            <person name="Zaremba-Niedzwiedzka K."/>
            <person name="Martijn J."/>
            <person name="Lind A.E."/>
            <person name="van Eijk R."/>
            <person name="Schleper C."/>
            <person name="Guy L."/>
            <person name="Ettema T.J."/>
        </authorList>
    </citation>
    <scope>NUCLEOTIDE SEQUENCE</scope>
</reference>
<dbReference type="EMBL" id="LAZR01055647">
    <property type="protein sequence ID" value="KKK75905.1"/>
    <property type="molecule type" value="Genomic_DNA"/>
</dbReference>
<gene>
    <name evidence="1" type="ORF">LCGC14_2869030</name>
</gene>